<evidence type="ECO:0000313" key="2">
    <source>
        <dbReference type="EMBL" id="KNC46051.1"/>
    </source>
</evidence>
<evidence type="ECO:0000313" key="3">
    <source>
        <dbReference type="Proteomes" id="UP000054408"/>
    </source>
</evidence>
<organism evidence="2 3">
    <name type="scientific">Thecamonas trahens ATCC 50062</name>
    <dbReference type="NCBI Taxonomy" id="461836"/>
    <lineage>
        <taxon>Eukaryota</taxon>
        <taxon>Apusozoa</taxon>
        <taxon>Apusomonadida</taxon>
        <taxon>Apusomonadidae</taxon>
        <taxon>Thecamonas</taxon>
    </lineage>
</organism>
<accession>A0A0L0D1E8</accession>
<keyword evidence="3" id="KW-1185">Reference proteome</keyword>
<dbReference type="GeneID" id="25559988"/>
<dbReference type="EMBL" id="GL349433">
    <property type="protein sequence ID" value="KNC46051.1"/>
    <property type="molecule type" value="Genomic_DNA"/>
</dbReference>
<dbReference type="Proteomes" id="UP000054408">
    <property type="component" value="Unassembled WGS sequence"/>
</dbReference>
<name>A0A0L0D1E8_THETB</name>
<reference evidence="2 3" key="1">
    <citation type="submission" date="2010-05" db="EMBL/GenBank/DDBJ databases">
        <title>The Genome Sequence of Thecamonas trahens ATCC 50062.</title>
        <authorList>
            <consortium name="The Broad Institute Genome Sequencing Platform"/>
            <person name="Russ C."/>
            <person name="Cuomo C."/>
            <person name="Shea T."/>
            <person name="Young S.K."/>
            <person name="Zeng Q."/>
            <person name="Koehrsen M."/>
            <person name="Haas B."/>
            <person name="Borodovsky M."/>
            <person name="Guigo R."/>
            <person name="Alvarado L."/>
            <person name="Berlin A."/>
            <person name="Bochicchio J."/>
            <person name="Borenstein D."/>
            <person name="Chapman S."/>
            <person name="Chen Z."/>
            <person name="Freedman E."/>
            <person name="Gellesch M."/>
            <person name="Goldberg J."/>
            <person name="Griggs A."/>
            <person name="Gujja S."/>
            <person name="Heilman E."/>
            <person name="Heiman D."/>
            <person name="Hepburn T."/>
            <person name="Howarth C."/>
            <person name="Jen D."/>
            <person name="Larson L."/>
            <person name="Mehta T."/>
            <person name="Park D."/>
            <person name="Pearson M."/>
            <person name="Roberts A."/>
            <person name="Saif S."/>
            <person name="Shenoy N."/>
            <person name="Sisk P."/>
            <person name="Stolte C."/>
            <person name="Sykes S."/>
            <person name="Thomson T."/>
            <person name="Walk T."/>
            <person name="White J."/>
            <person name="Yandava C."/>
            <person name="Burger G."/>
            <person name="Gray M.W."/>
            <person name="Holland P.W.H."/>
            <person name="King N."/>
            <person name="Lang F.B.F."/>
            <person name="Roger A.J."/>
            <person name="Ruiz-Trillo I."/>
            <person name="Lander E."/>
            <person name="Nusbaum C."/>
        </authorList>
    </citation>
    <scope>NUCLEOTIDE SEQUENCE [LARGE SCALE GENOMIC DNA]</scope>
    <source>
        <strain evidence="2 3">ATCC 50062</strain>
    </source>
</reference>
<keyword evidence="1" id="KW-0175">Coiled coil</keyword>
<evidence type="ECO:0000256" key="1">
    <source>
        <dbReference type="SAM" id="Coils"/>
    </source>
</evidence>
<feature type="coiled-coil region" evidence="1">
    <location>
        <begin position="62"/>
        <end position="89"/>
    </location>
</feature>
<dbReference type="AlphaFoldDB" id="A0A0L0D1E8"/>
<sequence length="165" mass="17753">MSAGNEVTDVYGTDVERLTALRAAETALKKTLAGLSNPVQGVMKARISLRKASADPDQAGRAELLEKTLTKKQAELDALVAELETLKASFPAAGEPDSTEPSKAEIIAGVLNALEPGKLKSKKDFMEFTSTVRTFTQILFKEMGILLTTIKELKRAQASNDDDEA</sequence>
<proteinExistence type="predicted"/>
<protein>
    <submittedName>
        <fullName evidence="2">Uncharacterized protein</fullName>
    </submittedName>
</protein>
<dbReference type="RefSeq" id="XP_013763031.1">
    <property type="nucleotide sequence ID" value="XM_013907577.1"/>
</dbReference>
<gene>
    <name evidence="2" type="ORF">AMSG_00169</name>
</gene>